<reference evidence="9" key="1">
    <citation type="submission" date="2021-06" db="EMBL/GenBank/DDBJ databases">
        <title>Elioraea tepida, sp. nov., a moderately thermophilic aerobic anoxygenic phototrophic bacterium isolated from an alkaline siliceous hot spring mat community in Yellowstone National Park, WY, USA.</title>
        <authorList>
            <person name="Saini M.K."/>
            <person name="Yoshida S."/>
            <person name="Sebastian A."/>
            <person name="Hirose S."/>
            <person name="Hara E."/>
            <person name="Tamaki H."/>
            <person name="Soulier N.T."/>
            <person name="Albert I."/>
            <person name="Hanada S."/>
            <person name="Bryant D.A."/>
            <person name="Tank M."/>
        </authorList>
    </citation>
    <scope>NUCLEOTIDE SEQUENCE</scope>
    <source>
        <strain evidence="9">MS-P2</strain>
    </source>
</reference>
<evidence type="ECO:0000256" key="5">
    <source>
        <dbReference type="ARBA" id="ARBA00022989"/>
    </source>
</evidence>
<comment type="similarity">
    <text evidence="7">Belongs to the binding-protein-dependent transport system permease family.</text>
</comment>
<evidence type="ECO:0000256" key="6">
    <source>
        <dbReference type="ARBA" id="ARBA00023136"/>
    </source>
</evidence>
<keyword evidence="6 7" id="KW-0472">Membrane</keyword>
<dbReference type="Pfam" id="PF00528">
    <property type="entry name" value="BPD_transp_1"/>
    <property type="match status" value="1"/>
</dbReference>
<evidence type="ECO:0000256" key="1">
    <source>
        <dbReference type="ARBA" id="ARBA00004651"/>
    </source>
</evidence>
<name>A0A975U4N2_9PROT</name>
<organism evidence="9 10">
    <name type="scientific">Elioraea tepida</name>
    <dbReference type="NCBI Taxonomy" id="2843330"/>
    <lineage>
        <taxon>Bacteria</taxon>
        <taxon>Pseudomonadati</taxon>
        <taxon>Pseudomonadota</taxon>
        <taxon>Alphaproteobacteria</taxon>
        <taxon>Acetobacterales</taxon>
        <taxon>Elioraeaceae</taxon>
        <taxon>Elioraea</taxon>
    </lineage>
</organism>
<feature type="transmembrane region" description="Helical" evidence="7">
    <location>
        <begin position="133"/>
        <end position="156"/>
    </location>
</feature>
<dbReference type="AlphaFoldDB" id="A0A975U4N2"/>
<gene>
    <name evidence="9" type="ORF">KO353_05280</name>
</gene>
<evidence type="ECO:0000313" key="9">
    <source>
        <dbReference type="EMBL" id="QXM26220.1"/>
    </source>
</evidence>
<dbReference type="KEGG" id="elio:KO353_05280"/>
<proteinExistence type="inferred from homology"/>
<evidence type="ECO:0000313" key="10">
    <source>
        <dbReference type="Proteomes" id="UP000694001"/>
    </source>
</evidence>
<keyword evidence="5 7" id="KW-1133">Transmembrane helix</keyword>
<feature type="transmembrane region" description="Helical" evidence="7">
    <location>
        <begin position="242"/>
        <end position="270"/>
    </location>
</feature>
<dbReference type="CDD" id="cd06261">
    <property type="entry name" value="TM_PBP2"/>
    <property type="match status" value="1"/>
</dbReference>
<keyword evidence="10" id="KW-1185">Reference proteome</keyword>
<feature type="transmembrane region" description="Helical" evidence="7">
    <location>
        <begin position="12"/>
        <end position="31"/>
    </location>
</feature>
<evidence type="ECO:0000256" key="2">
    <source>
        <dbReference type="ARBA" id="ARBA00022448"/>
    </source>
</evidence>
<protein>
    <submittedName>
        <fullName evidence="9">ABC transporter permease</fullName>
    </submittedName>
</protein>
<accession>A0A975U4N2</accession>
<keyword evidence="3" id="KW-1003">Cell membrane</keyword>
<evidence type="ECO:0000259" key="8">
    <source>
        <dbReference type="PROSITE" id="PS50928"/>
    </source>
</evidence>
<evidence type="ECO:0000256" key="3">
    <source>
        <dbReference type="ARBA" id="ARBA00022475"/>
    </source>
</evidence>
<dbReference type="Pfam" id="PF19300">
    <property type="entry name" value="BPD_transp_1_N"/>
    <property type="match status" value="1"/>
</dbReference>
<comment type="subcellular location">
    <subcellularLocation>
        <location evidence="1 7">Cell membrane</location>
        <topology evidence="1 7">Multi-pass membrane protein</topology>
    </subcellularLocation>
</comment>
<dbReference type="GO" id="GO:0055085">
    <property type="term" value="P:transmembrane transport"/>
    <property type="evidence" value="ECO:0007669"/>
    <property type="project" value="InterPro"/>
</dbReference>
<keyword evidence="4 7" id="KW-0812">Transmembrane</keyword>
<evidence type="ECO:0000256" key="7">
    <source>
        <dbReference type="RuleBase" id="RU363032"/>
    </source>
</evidence>
<dbReference type="Proteomes" id="UP000694001">
    <property type="component" value="Chromosome"/>
</dbReference>
<dbReference type="PANTHER" id="PTHR43163:SF2">
    <property type="entry name" value="ABC TRANSPORTER PERMEASE PROTEIN"/>
    <property type="match status" value="1"/>
</dbReference>
<feature type="transmembrane region" description="Helical" evidence="7">
    <location>
        <begin position="290"/>
        <end position="314"/>
    </location>
</feature>
<dbReference type="InterPro" id="IPR000515">
    <property type="entry name" value="MetI-like"/>
</dbReference>
<evidence type="ECO:0000256" key="4">
    <source>
        <dbReference type="ARBA" id="ARBA00022692"/>
    </source>
</evidence>
<feature type="transmembrane region" description="Helical" evidence="7">
    <location>
        <begin position="100"/>
        <end position="121"/>
    </location>
</feature>
<dbReference type="InterPro" id="IPR045621">
    <property type="entry name" value="BPD_transp_1_N"/>
</dbReference>
<feature type="domain" description="ABC transmembrane type-1" evidence="8">
    <location>
        <begin position="94"/>
        <end position="307"/>
    </location>
</feature>
<dbReference type="PROSITE" id="PS50928">
    <property type="entry name" value="ABC_TM1"/>
    <property type="match status" value="1"/>
</dbReference>
<dbReference type="PANTHER" id="PTHR43163">
    <property type="entry name" value="DIPEPTIDE TRANSPORT SYSTEM PERMEASE PROTEIN DPPB-RELATED"/>
    <property type="match status" value="1"/>
</dbReference>
<sequence>MLGFLLQRLASAAVVLAAMSLIVFAGVYAIGNPIDVLINPAADQVMRAETIARYGLDRPFWEQYLRFARALLSGDFGTSFVFNTPALPLILSKLPATLELALAAMLIAILFGIPLGMAAGLKPEAPASKAIMAGSILGFSLPTFWVGLMLILLFSVELGWLPSGGRGDTVTLLGIEWSFLTADGLSHLLLPALNLALFKLSLIIRLTRAGMREAMLADYVRFARAKGLSRARVVGVHAFRNILIPIVTVLGLEFGSVVAFAVVTETIFSWPGMGKLLIDSILTLDRPVMVAYLMLVVAMFVLINLLVDIAYAALDPRVRLGGRA</sequence>
<dbReference type="RefSeq" id="WP_218287271.1">
    <property type="nucleotide sequence ID" value="NZ_CP076448.1"/>
</dbReference>
<dbReference type="GO" id="GO:0005886">
    <property type="term" value="C:plasma membrane"/>
    <property type="evidence" value="ECO:0007669"/>
    <property type="project" value="UniProtKB-SubCell"/>
</dbReference>
<feature type="transmembrane region" description="Helical" evidence="7">
    <location>
        <begin position="188"/>
        <end position="206"/>
    </location>
</feature>
<dbReference type="EMBL" id="CP076448">
    <property type="protein sequence ID" value="QXM26220.1"/>
    <property type="molecule type" value="Genomic_DNA"/>
</dbReference>
<keyword evidence="2 7" id="KW-0813">Transport</keyword>